<organism evidence="2">
    <name type="scientific">marine sediment metagenome</name>
    <dbReference type="NCBI Taxonomy" id="412755"/>
    <lineage>
        <taxon>unclassified sequences</taxon>
        <taxon>metagenomes</taxon>
        <taxon>ecological metagenomes</taxon>
    </lineage>
</organism>
<accession>A0A0F8WF32</accession>
<evidence type="ECO:0000259" key="1">
    <source>
        <dbReference type="Pfam" id="PF19263"/>
    </source>
</evidence>
<proteinExistence type="predicted"/>
<reference evidence="2" key="1">
    <citation type="journal article" date="2015" name="Nature">
        <title>Complex archaea that bridge the gap between prokaryotes and eukaryotes.</title>
        <authorList>
            <person name="Spang A."/>
            <person name="Saw J.H."/>
            <person name="Jorgensen S.L."/>
            <person name="Zaremba-Niedzwiedzka K."/>
            <person name="Martijn J."/>
            <person name="Lind A.E."/>
            <person name="van Eijk R."/>
            <person name="Schleper C."/>
            <person name="Guy L."/>
            <person name="Ettema T.J."/>
        </authorList>
    </citation>
    <scope>NUCLEOTIDE SEQUENCE</scope>
</reference>
<gene>
    <name evidence="2" type="ORF">LCGC14_3074710</name>
</gene>
<feature type="domain" description="NrS-1 polymerase-like helicase" evidence="1">
    <location>
        <begin position="19"/>
        <end position="130"/>
    </location>
</feature>
<comment type="caution">
    <text evidence="2">The sequence shown here is derived from an EMBL/GenBank/DDBJ whole genome shotgun (WGS) entry which is preliminary data.</text>
</comment>
<dbReference type="AlphaFoldDB" id="A0A0F8WF32"/>
<dbReference type="InterPro" id="IPR027417">
    <property type="entry name" value="P-loop_NTPase"/>
</dbReference>
<dbReference type="SUPFAM" id="SSF52540">
    <property type="entry name" value="P-loop containing nucleoside triphosphate hydrolases"/>
    <property type="match status" value="1"/>
</dbReference>
<evidence type="ECO:0000313" key="2">
    <source>
        <dbReference type="EMBL" id="KKK55422.1"/>
    </source>
</evidence>
<feature type="non-terminal residue" evidence="2">
    <location>
        <position position="167"/>
    </location>
</feature>
<dbReference type="Pfam" id="PF19263">
    <property type="entry name" value="DUF5906"/>
    <property type="match status" value="1"/>
</dbReference>
<dbReference type="EMBL" id="LAZR01065500">
    <property type="protein sequence ID" value="KKK55422.1"/>
    <property type="molecule type" value="Genomic_DNA"/>
</dbReference>
<dbReference type="InterPro" id="IPR045455">
    <property type="entry name" value="NrS-1_pol-like_helicase"/>
</dbReference>
<name>A0A0F8WF32_9ZZZZ</name>
<sequence length="167" mass="18761">MAHRAQRPDEKVNHAVVLGGGQGVGKDTLLHPLKKAVGSWNFIEVSPTQITGQFNGFVKSVILRISEAHDLGDMKKFSFYDHTKTLTASPPETIRVNEKHKPEQQVPNLTGVVITTNHSDGLYLPPEDRRHLVCWAKVDKEAFSEDYWTKLWAWYNKGGVDNVCALL</sequence>
<protein>
    <recommendedName>
        <fullName evidence="1">NrS-1 polymerase-like helicase domain-containing protein</fullName>
    </recommendedName>
</protein>